<evidence type="ECO:0000256" key="1">
    <source>
        <dbReference type="SAM" id="MobiDB-lite"/>
    </source>
</evidence>
<reference evidence="3" key="1">
    <citation type="submission" date="2022-11" db="UniProtKB">
        <authorList>
            <consortium name="WormBaseParasite"/>
        </authorList>
    </citation>
    <scope>IDENTIFICATION</scope>
</reference>
<keyword evidence="2" id="KW-1185">Reference proteome</keyword>
<feature type="region of interest" description="Disordered" evidence="1">
    <location>
        <begin position="1"/>
        <end position="26"/>
    </location>
</feature>
<evidence type="ECO:0000313" key="2">
    <source>
        <dbReference type="Proteomes" id="UP000887566"/>
    </source>
</evidence>
<proteinExistence type="predicted"/>
<dbReference type="Proteomes" id="UP000887566">
    <property type="component" value="Unplaced"/>
</dbReference>
<organism evidence="2 3">
    <name type="scientific">Plectus sambesii</name>
    <dbReference type="NCBI Taxonomy" id="2011161"/>
    <lineage>
        <taxon>Eukaryota</taxon>
        <taxon>Metazoa</taxon>
        <taxon>Ecdysozoa</taxon>
        <taxon>Nematoda</taxon>
        <taxon>Chromadorea</taxon>
        <taxon>Plectida</taxon>
        <taxon>Plectina</taxon>
        <taxon>Plectoidea</taxon>
        <taxon>Plectidae</taxon>
        <taxon>Plectus</taxon>
    </lineage>
</organism>
<evidence type="ECO:0000313" key="3">
    <source>
        <dbReference type="WBParaSite" id="PSAMB.scaffold22116size530.g38519.t1"/>
    </source>
</evidence>
<feature type="region of interest" description="Disordered" evidence="1">
    <location>
        <begin position="73"/>
        <end position="94"/>
    </location>
</feature>
<protein>
    <submittedName>
        <fullName evidence="3">Uncharacterized protein</fullName>
    </submittedName>
</protein>
<dbReference type="WBParaSite" id="PSAMB.scaffold22116size530.g38519.t1">
    <property type="protein sequence ID" value="PSAMB.scaffold22116size530.g38519.t1"/>
    <property type="gene ID" value="PSAMB.scaffold22116size530.g38519"/>
</dbReference>
<dbReference type="AlphaFoldDB" id="A0A914VM26"/>
<name>A0A914VM26_9BILA</name>
<sequence>DRALNGVRMQGLGPLIAGSPTTHDSMPLGQAIDVQHYQQNAALWGGAMSMDGCMDSQPPPFQQLVSTYNSILQRRPAASRRQMRLGRTPPAWMP</sequence>
<accession>A0A914VM26</accession>